<dbReference type="EMBL" id="LR746269">
    <property type="protein sequence ID" value="CAA7397222.1"/>
    <property type="molecule type" value="Genomic_DNA"/>
</dbReference>
<sequence length="153" mass="17008">MGVIRSHVVRKWRIKSSVLLDLLHEGTHMALSNDVPYIVPQTRAIELIVSMLACCPKLKDMDDGAKKVGLVTQDIVNHVVLSLLVPNDECIIFKLLAEKLYEVAILAKDTPDLDARCIIVLYEAVIECCQANEAPSIMHVGWSRAKDDGVDLF</sequence>
<proteinExistence type="predicted"/>
<reference evidence="1" key="1">
    <citation type="submission" date="2020-02" db="EMBL/GenBank/DDBJ databases">
        <authorList>
            <person name="Scholz U."/>
            <person name="Mascher M."/>
            <person name="Fiebig A."/>
        </authorList>
    </citation>
    <scope>NUCLEOTIDE SEQUENCE</scope>
</reference>
<name>A0A7I8KIF8_SPIIN</name>
<keyword evidence="2" id="KW-1185">Reference proteome</keyword>
<dbReference type="Proteomes" id="UP000663760">
    <property type="component" value="Chromosome 6"/>
</dbReference>
<evidence type="ECO:0000313" key="1">
    <source>
        <dbReference type="EMBL" id="CAA7397222.1"/>
    </source>
</evidence>
<accession>A0A7I8KIF8</accession>
<gene>
    <name evidence="1" type="ORF">SI8410_06007887</name>
</gene>
<dbReference type="AlphaFoldDB" id="A0A7I8KIF8"/>
<protein>
    <submittedName>
        <fullName evidence="1">Uncharacterized protein</fullName>
    </submittedName>
</protein>
<organism evidence="1 2">
    <name type="scientific">Spirodela intermedia</name>
    <name type="common">Intermediate duckweed</name>
    <dbReference type="NCBI Taxonomy" id="51605"/>
    <lineage>
        <taxon>Eukaryota</taxon>
        <taxon>Viridiplantae</taxon>
        <taxon>Streptophyta</taxon>
        <taxon>Embryophyta</taxon>
        <taxon>Tracheophyta</taxon>
        <taxon>Spermatophyta</taxon>
        <taxon>Magnoliopsida</taxon>
        <taxon>Liliopsida</taxon>
        <taxon>Araceae</taxon>
        <taxon>Lemnoideae</taxon>
        <taxon>Spirodela</taxon>
    </lineage>
</organism>
<evidence type="ECO:0000313" key="2">
    <source>
        <dbReference type="Proteomes" id="UP000663760"/>
    </source>
</evidence>